<evidence type="ECO:0000313" key="3">
    <source>
        <dbReference type="Proteomes" id="UP000220927"/>
    </source>
</evidence>
<dbReference type="GO" id="GO:0016747">
    <property type="term" value="F:acyltransferase activity, transferring groups other than amino-acyl groups"/>
    <property type="evidence" value="ECO:0007669"/>
    <property type="project" value="InterPro"/>
</dbReference>
<accession>A0AAE5TVS2</accession>
<evidence type="ECO:0000313" key="2">
    <source>
        <dbReference type="EMBL" id="QAS78762.1"/>
    </source>
</evidence>
<sequence>MVVTEDRAAPISSPLTAQPTPSFPLVNRELETLRFIRGLSEDYPDIQNWYISKVVPGLRLGTRFLLPVHRNGELVAVGIAKNDGLERKICTVRVAPHHAGRGLGLRVFDGLLKWLDDDQPGLTVSGTKLPAFERIFDWYGFKFTGVENDVYVRGRQEFGYNDAIFANNSFSNKILEPIYDKPSIALAKSTR</sequence>
<organism evidence="2 3">
    <name type="scientific">Rhizobium acidisoli</name>
    <dbReference type="NCBI Taxonomy" id="1538158"/>
    <lineage>
        <taxon>Bacteria</taxon>
        <taxon>Pseudomonadati</taxon>
        <taxon>Pseudomonadota</taxon>
        <taxon>Alphaproteobacteria</taxon>
        <taxon>Hyphomicrobiales</taxon>
        <taxon>Rhizobiaceae</taxon>
        <taxon>Rhizobium/Agrobacterium group</taxon>
        <taxon>Rhizobium</taxon>
    </lineage>
</organism>
<dbReference type="PROSITE" id="PS51186">
    <property type="entry name" value="GNAT"/>
    <property type="match status" value="1"/>
</dbReference>
<proteinExistence type="predicted"/>
<dbReference type="RefSeq" id="WP_128715549.1">
    <property type="nucleotide sequence ID" value="NZ_CP034998.1"/>
</dbReference>
<dbReference type="InterPro" id="IPR000182">
    <property type="entry name" value="GNAT_dom"/>
</dbReference>
<dbReference type="EMBL" id="CP034998">
    <property type="protein sequence ID" value="QAS78762.1"/>
    <property type="molecule type" value="Genomic_DNA"/>
</dbReference>
<keyword evidence="3" id="KW-1185">Reference proteome</keyword>
<dbReference type="InterPro" id="IPR016181">
    <property type="entry name" value="Acyl_CoA_acyltransferase"/>
</dbReference>
<dbReference type="Proteomes" id="UP000220927">
    <property type="component" value="Chromosome"/>
</dbReference>
<dbReference type="AlphaFoldDB" id="A0AAE5TVS2"/>
<feature type="domain" description="N-acetyltransferase" evidence="1">
    <location>
        <begin position="21"/>
        <end position="167"/>
    </location>
</feature>
<reference evidence="2 3" key="1">
    <citation type="submission" date="2019-01" db="EMBL/GenBank/DDBJ databases">
        <title>Genomic insights into the origins and evolution of symbiotic genes in the Phaseolus vulgaris microsymbionts.</title>
        <authorList>
            <person name="Tong W."/>
        </authorList>
    </citation>
    <scope>NUCLEOTIDE SEQUENCE [LARGE SCALE GENOMIC DNA]</scope>
    <source>
        <strain evidence="2 3">FH23</strain>
    </source>
</reference>
<gene>
    <name evidence="2" type="ORF">CO657_12120</name>
</gene>
<protein>
    <submittedName>
        <fullName evidence="2">N-acetyltransferase</fullName>
    </submittedName>
</protein>
<dbReference type="Pfam" id="PF00583">
    <property type="entry name" value="Acetyltransf_1"/>
    <property type="match status" value="1"/>
</dbReference>
<dbReference type="SUPFAM" id="SSF55729">
    <property type="entry name" value="Acyl-CoA N-acyltransferases (Nat)"/>
    <property type="match status" value="1"/>
</dbReference>
<dbReference type="Gene3D" id="3.40.630.30">
    <property type="match status" value="1"/>
</dbReference>
<name>A0AAE5TVS2_9HYPH</name>
<dbReference type="KEGG" id="rad:CO657_12120"/>
<evidence type="ECO:0000259" key="1">
    <source>
        <dbReference type="PROSITE" id="PS51186"/>
    </source>
</evidence>